<protein>
    <submittedName>
        <fullName evidence="2">Myosin heavy chain, striated muscle</fullName>
    </submittedName>
</protein>
<comment type="caution">
    <text evidence="2">The sequence shown here is derived from an EMBL/GenBank/DDBJ whole genome shotgun (WGS) entry which is preliminary data.</text>
</comment>
<sequence length="281" mass="32003">MNTLRTNSSPDLHSSYQYDDSALEGVAANVKLLLKLIQDHKHACNKGQKDSRRMLRVAGMMTVLDNVRTRIQKCQSFGIKRSTSDVKLNCNVPKDRKTADEMEALSKQLNTSLAAQKNLERMCSSLGKEKEIMVKELARKNSELSDLEEHINDLKTQNNSLLGKVKEFATGQSDKAGEGMYTSQGNVDLQDQNKVLSQQLLRSLDGYRYLKRKLRDSQVETLQLRETMREILEKARTGLQRVRELKMQNDKESNTVVEIKECTTELENVLQSLQVMVSKHV</sequence>
<dbReference type="AlphaFoldDB" id="A0AAD8MJI8"/>
<feature type="coiled-coil region" evidence="1">
    <location>
        <begin position="130"/>
        <end position="164"/>
    </location>
</feature>
<evidence type="ECO:0000256" key="1">
    <source>
        <dbReference type="SAM" id="Coils"/>
    </source>
</evidence>
<proteinExistence type="predicted"/>
<dbReference type="PANTHER" id="PTHR38378">
    <property type="entry name" value="MYOSIN HEAVY CHAIN-LIKE PROTEIN"/>
    <property type="match status" value="1"/>
</dbReference>
<keyword evidence="1" id="KW-0175">Coiled coil</keyword>
<accession>A0AAD8MJI8</accession>
<name>A0AAD8MJI8_9APIA</name>
<evidence type="ECO:0000313" key="3">
    <source>
        <dbReference type="Proteomes" id="UP001237642"/>
    </source>
</evidence>
<reference evidence="2" key="1">
    <citation type="submission" date="2023-02" db="EMBL/GenBank/DDBJ databases">
        <title>Genome of toxic invasive species Heracleum sosnowskyi carries increased number of genes despite the absence of recent whole-genome duplications.</title>
        <authorList>
            <person name="Schelkunov M."/>
            <person name="Shtratnikova V."/>
            <person name="Makarenko M."/>
            <person name="Klepikova A."/>
            <person name="Omelchenko D."/>
            <person name="Novikova G."/>
            <person name="Obukhova E."/>
            <person name="Bogdanov V."/>
            <person name="Penin A."/>
            <person name="Logacheva M."/>
        </authorList>
    </citation>
    <scope>NUCLEOTIDE SEQUENCE</scope>
    <source>
        <strain evidence="2">Hsosn_3</strain>
        <tissue evidence="2">Leaf</tissue>
    </source>
</reference>
<organism evidence="2 3">
    <name type="scientific">Heracleum sosnowskyi</name>
    <dbReference type="NCBI Taxonomy" id="360622"/>
    <lineage>
        <taxon>Eukaryota</taxon>
        <taxon>Viridiplantae</taxon>
        <taxon>Streptophyta</taxon>
        <taxon>Embryophyta</taxon>
        <taxon>Tracheophyta</taxon>
        <taxon>Spermatophyta</taxon>
        <taxon>Magnoliopsida</taxon>
        <taxon>eudicotyledons</taxon>
        <taxon>Gunneridae</taxon>
        <taxon>Pentapetalae</taxon>
        <taxon>asterids</taxon>
        <taxon>campanulids</taxon>
        <taxon>Apiales</taxon>
        <taxon>Apiaceae</taxon>
        <taxon>Apioideae</taxon>
        <taxon>apioid superclade</taxon>
        <taxon>Tordylieae</taxon>
        <taxon>Tordyliinae</taxon>
        <taxon>Heracleum</taxon>
    </lineage>
</organism>
<evidence type="ECO:0000313" key="2">
    <source>
        <dbReference type="EMBL" id="KAK1378390.1"/>
    </source>
</evidence>
<dbReference type="Proteomes" id="UP001237642">
    <property type="component" value="Unassembled WGS sequence"/>
</dbReference>
<keyword evidence="3" id="KW-1185">Reference proteome</keyword>
<dbReference type="EMBL" id="JAUIZM010000006">
    <property type="protein sequence ID" value="KAK1378390.1"/>
    <property type="molecule type" value="Genomic_DNA"/>
</dbReference>
<dbReference type="PANTHER" id="PTHR38378:SF3">
    <property type="entry name" value="MYOSIN HEAVY CHAIN-LIKE PROTEIN"/>
    <property type="match status" value="1"/>
</dbReference>
<reference evidence="2" key="2">
    <citation type="submission" date="2023-05" db="EMBL/GenBank/DDBJ databases">
        <authorList>
            <person name="Schelkunov M.I."/>
        </authorList>
    </citation>
    <scope>NUCLEOTIDE SEQUENCE</scope>
    <source>
        <strain evidence="2">Hsosn_3</strain>
        <tissue evidence="2">Leaf</tissue>
    </source>
</reference>
<gene>
    <name evidence="2" type="ORF">POM88_025134</name>
</gene>